<reference evidence="3" key="1">
    <citation type="submission" date="2016-10" db="EMBL/GenBank/DDBJ databases">
        <authorList>
            <person name="Varghese N."/>
            <person name="Submissions S."/>
        </authorList>
    </citation>
    <scope>NUCLEOTIDE SEQUENCE [LARGE SCALE GENOMIC DNA]</scope>
    <source>
        <strain evidence="3">DSM 22361</strain>
    </source>
</reference>
<dbReference type="RefSeq" id="WP_103905560.1">
    <property type="nucleotide sequence ID" value="NZ_CP049246.1"/>
</dbReference>
<proteinExistence type="predicted"/>
<dbReference type="AlphaFoldDB" id="A0A1H5VPB5"/>
<organism evidence="2 3">
    <name type="scientific">Sphingobacterium lactis</name>
    <dbReference type="NCBI Taxonomy" id="797291"/>
    <lineage>
        <taxon>Bacteria</taxon>
        <taxon>Pseudomonadati</taxon>
        <taxon>Bacteroidota</taxon>
        <taxon>Sphingobacteriia</taxon>
        <taxon>Sphingobacteriales</taxon>
        <taxon>Sphingobacteriaceae</taxon>
        <taxon>Sphingobacterium</taxon>
    </lineage>
</organism>
<keyword evidence="1" id="KW-0472">Membrane</keyword>
<evidence type="ECO:0000256" key="1">
    <source>
        <dbReference type="SAM" id="Phobius"/>
    </source>
</evidence>
<feature type="transmembrane region" description="Helical" evidence="1">
    <location>
        <begin position="111"/>
        <end position="130"/>
    </location>
</feature>
<protein>
    <submittedName>
        <fullName evidence="2">EpsG family protein</fullName>
    </submittedName>
</protein>
<feature type="transmembrane region" description="Helical" evidence="1">
    <location>
        <begin position="189"/>
        <end position="214"/>
    </location>
</feature>
<feature type="transmembrane region" description="Helical" evidence="1">
    <location>
        <begin position="142"/>
        <end position="160"/>
    </location>
</feature>
<feature type="transmembrane region" description="Helical" evidence="1">
    <location>
        <begin position="36"/>
        <end position="54"/>
    </location>
</feature>
<keyword evidence="3" id="KW-1185">Reference proteome</keyword>
<dbReference type="InterPro" id="IPR049458">
    <property type="entry name" value="EpsG-like"/>
</dbReference>
<evidence type="ECO:0000313" key="2">
    <source>
        <dbReference type="EMBL" id="SEF89060.1"/>
    </source>
</evidence>
<keyword evidence="1" id="KW-1133">Transmembrane helix</keyword>
<gene>
    <name evidence="2" type="ORF">SAMN05421877_103191</name>
</gene>
<feature type="transmembrane region" description="Helical" evidence="1">
    <location>
        <begin position="334"/>
        <end position="352"/>
    </location>
</feature>
<evidence type="ECO:0000313" key="3">
    <source>
        <dbReference type="Proteomes" id="UP000236731"/>
    </source>
</evidence>
<sequence length="402" mass="47603">MKSSRGDTSIKYLSLLIYPWVSLFYSLRSLNTRSTFFVIFVFSVLFGLAFTPDLNSKLDSARYLEYFHLNSNLTLAEYYRDLVSYFNFEEGRKDFFMHTMTFLVSSFTHNYHFLFATFAAVFSLFFLKSFKYFTFNAAFDNKNALCLMLALMFALSNPIFNINGVRFWTASWFAIYLLFKIVIEDKKSFLLLGLLLPIIHAAFWIFFFFIFIYYLVRNNKILIVSFFVSFAISGFMITFVKDLSQILPGTLSRLIEIYTSEDYMSYRNELTGNVNWYISLLNTLKTIYPNFLIYFIIRSRNNTSNPIFHQILALTLIIAIFSNLTISIPSLGNRFQMLLFPFISLLWLLNINSLRRFKYLIYCFPIAWIVDIRLMVEWTIDLIDPYFYISPTPYFIYHIITI</sequence>
<feature type="transmembrane region" description="Helical" evidence="1">
    <location>
        <begin position="274"/>
        <end position="295"/>
    </location>
</feature>
<dbReference type="EMBL" id="FNUT01000003">
    <property type="protein sequence ID" value="SEF89060.1"/>
    <property type="molecule type" value="Genomic_DNA"/>
</dbReference>
<name>A0A1H5VPB5_9SPHI</name>
<feature type="transmembrane region" description="Helical" evidence="1">
    <location>
        <begin position="12"/>
        <end position="30"/>
    </location>
</feature>
<dbReference type="Proteomes" id="UP000236731">
    <property type="component" value="Unassembled WGS sequence"/>
</dbReference>
<keyword evidence="1" id="KW-0812">Transmembrane</keyword>
<feature type="transmembrane region" description="Helical" evidence="1">
    <location>
        <begin position="221"/>
        <end position="240"/>
    </location>
</feature>
<feature type="transmembrane region" description="Helical" evidence="1">
    <location>
        <begin position="307"/>
        <end position="328"/>
    </location>
</feature>
<dbReference type="Pfam" id="PF14897">
    <property type="entry name" value="EpsG"/>
    <property type="match status" value="1"/>
</dbReference>
<accession>A0A1H5VPB5</accession>